<dbReference type="PRINTS" id="PR00237">
    <property type="entry name" value="GPCRRHODOPSN"/>
</dbReference>
<evidence type="ECO:0000256" key="4">
    <source>
        <dbReference type="ARBA" id="ARBA00022606"/>
    </source>
</evidence>
<evidence type="ECO:0000256" key="9">
    <source>
        <dbReference type="ARBA" id="ARBA00023136"/>
    </source>
</evidence>
<keyword evidence="10 12" id="KW-0675">Receptor</keyword>
<dbReference type="FunFam" id="1.20.1070.10:FF:000001">
    <property type="entry name" value="Olfactory receptor"/>
    <property type="match status" value="1"/>
</dbReference>
<keyword evidence="8 12" id="KW-0297">G-protein coupled receptor</keyword>
<dbReference type="AlphaFoldDB" id="A0A8D0G918"/>
<dbReference type="InterPro" id="IPR000276">
    <property type="entry name" value="GPCR_Rhodpsn"/>
</dbReference>
<dbReference type="Proteomes" id="UP000694392">
    <property type="component" value="Unplaced"/>
</dbReference>
<feature type="transmembrane region" description="Helical" evidence="13">
    <location>
        <begin position="274"/>
        <end position="293"/>
    </location>
</feature>
<dbReference type="Gene3D" id="1.20.1070.10">
    <property type="entry name" value="Rhodopsin 7-helix transmembrane proteins"/>
    <property type="match status" value="1"/>
</dbReference>
<feature type="transmembrane region" description="Helical" evidence="13">
    <location>
        <begin position="24"/>
        <end position="51"/>
    </location>
</feature>
<dbReference type="GO" id="GO:0004984">
    <property type="term" value="F:olfactory receptor activity"/>
    <property type="evidence" value="ECO:0007669"/>
    <property type="project" value="InterPro"/>
</dbReference>
<dbReference type="GO" id="GO:0005886">
    <property type="term" value="C:plasma membrane"/>
    <property type="evidence" value="ECO:0007669"/>
    <property type="project" value="UniProtKB-SubCell"/>
</dbReference>
<comment type="subcellular location">
    <subcellularLocation>
        <location evidence="1 13">Cell membrane</location>
        <topology evidence="1 13">Multi-pass membrane protein</topology>
    </subcellularLocation>
</comment>
<evidence type="ECO:0000259" key="14">
    <source>
        <dbReference type="PROSITE" id="PS50262"/>
    </source>
</evidence>
<dbReference type="InterPro" id="IPR050516">
    <property type="entry name" value="Olfactory_GPCR"/>
</dbReference>
<feature type="transmembrane region" description="Helical" evidence="13">
    <location>
        <begin position="141"/>
        <end position="159"/>
    </location>
</feature>
<evidence type="ECO:0000256" key="6">
    <source>
        <dbReference type="ARBA" id="ARBA00022725"/>
    </source>
</evidence>
<sequence>MQPVENQTSVTEFILLGFRDFPELWILLFLIFLLVYIVTMAGNLIIIVLVVTDQHLHIPMYFFLGILSCLETAYSSTILPRMLTSFVTGDITISFNGCLVQYYFFVFLAAVECCLLSVMSYDRYLAICKPLHYAALMNGKLCLQLAAGSWIMGFLASNISTALVSRLVFCGPNEIDHFLCEGLAIIELACSDIHVLNIAFFILASIFTVPPFLLTLTSYICIIVTILQIPSTTGRQRAFSTCSSHLTVVTIFYGALMIVYVLPNTQTLRDLRRAFSVFYTILTPMVNPLIYSLRNREVKEAVRRQVNLAFGRAQERKWKL</sequence>
<keyword evidence="3 13" id="KW-1003">Cell membrane</keyword>
<keyword evidence="5 12" id="KW-0812">Transmembrane</keyword>
<proteinExistence type="inferred from homology"/>
<evidence type="ECO:0000256" key="5">
    <source>
        <dbReference type="ARBA" id="ARBA00022692"/>
    </source>
</evidence>
<evidence type="ECO:0000256" key="3">
    <source>
        <dbReference type="ARBA" id="ARBA00022475"/>
    </source>
</evidence>
<keyword evidence="7 13" id="KW-1133">Transmembrane helix</keyword>
<evidence type="ECO:0000256" key="8">
    <source>
        <dbReference type="ARBA" id="ARBA00023040"/>
    </source>
</evidence>
<accession>A0A8D0G918</accession>
<dbReference type="InterPro" id="IPR000725">
    <property type="entry name" value="Olfact_rcpt"/>
</dbReference>
<feature type="transmembrane region" description="Helical" evidence="13">
    <location>
        <begin position="239"/>
        <end position="262"/>
    </location>
</feature>
<keyword evidence="11 12" id="KW-0807">Transducer</keyword>
<organism evidence="15 16">
    <name type="scientific">Sphenodon punctatus</name>
    <name type="common">Tuatara</name>
    <name type="synonym">Hatteria punctata</name>
    <dbReference type="NCBI Taxonomy" id="8508"/>
    <lineage>
        <taxon>Eukaryota</taxon>
        <taxon>Metazoa</taxon>
        <taxon>Chordata</taxon>
        <taxon>Craniata</taxon>
        <taxon>Vertebrata</taxon>
        <taxon>Euteleostomi</taxon>
        <taxon>Lepidosauria</taxon>
        <taxon>Sphenodontia</taxon>
        <taxon>Sphenodontidae</taxon>
        <taxon>Sphenodon</taxon>
    </lineage>
</organism>
<dbReference type="GeneTree" id="ENSGT01150000286948"/>
<dbReference type="InterPro" id="IPR017452">
    <property type="entry name" value="GPCR_Rhodpsn_7TM"/>
</dbReference>
<feature type="transmembrane region" description="Helical" evidence="13">
    <location>
        <begin position="99"/>
        <end position="121"/>
    </location>
</feature>
<feature type="transmembrane region" description="Helical" evidence="13">
    <location>
        <begin position="58"/>
        <end position="79"/>
    </location>
</feature>
<dbReference type="PROSITE" id="PS00237">
    <property type="entry name" value="G_PROTEIN_RECEP_F1_1"/>
    <property type="match status" value="1"/>
</dbReference>
<evidence type="ECO:0000313" key="15">
    <source>
        <dbReference type="Ensembl" id="ENSSPUP00000001888.1"/>
    </source>
</evidence>
<feature type="domain" description="G-protein coupled receptors family 1 profile" evidence="14">
    <location>
        <begin position="42"/>
        <end position="291"/>
    </location>
</feature>
<dbReference type="PROSITE" id="PS50262">
    <property type="entry name" value="G_PROTEIN_RECEP_F1_2"/>
    <property type="match status" value="1"/>
</dbReference>
<reference evidence="15" key="2">
    <citation type="submission" date="2025-09" db="UniProtKB">
        <authorList>
            <consortium name="Ensembl"/>
        </authorList>
    </citation>
    <scope>IDENTIFICATION</scope>
</reference>
<dbReference type="PANTHER" id="PTHR26452">
    <property type="entry name" value="OLFACTORY RECEPTOR"/>
    <property type="match status" value="1"/>
</dbReference>
<feature type="transmembrane region" description="Helical" evidence="13">
    <location>
        <begin position="198"/>
        <end position="227"/>
    </location>
</feature>
<keyword evidence="4 13" id="KW-0716">Sensory transduction</keyword>
<evidence type="ECO:0000256" key="12">
    <source>
        <dbReference type="RuleBase" id="RU000688"/>
    </source>
</evidence>
<comment type="similarity">
    <text evidence="2 12">Belongs to the G-protein coupled receptor 1 family.</text>
</comment>
<dbReference type="PRINTS" id="PR00245">
    <property type="entry name" value="OLFACTORYR"/>
</dbReference>
<keyword evidence="6 13" id="KW-0552">Olfaction</keyword>
<dbReference type="Pfam" id="PF13853">
    <property type="entry name" value="7tm_4"/>
    <property type="match status" value="1"/>
</dbReference>
<dbReference type="CDD" id="cd15911">
    <property type="entry name" value="7tmA_OR11A-like"/>
    <property type="match status" value="1"/>
</dbReference>
<dbReference type="Ensembl" id="ENSSPUT00000001990.1">
    <property type="protein sequence ID" value="ENSSPUP00000001888.1"/>
    <property type="gene ID" value="ENSSPUG00000001464.1"/>
</dbReference>
<evidence type="ECO:0000313" key="16">
    <source>
        <dbReference type="Proteomes" id="UP000694392"/>
    </source>
</evidence>
<evidence type="ECO:0000256" key="10">
    <source>
        <dbReference type="ARBA" id="ARBA00023170"/>
    </source>
</evidence>
<name>A0A8D0G918_SPHPU</name>
<dbReference type="GO" id="GO:0004930">
    <property type="term" value="F:G protein-coupled receptor activity"/>
    <property type="evidence" value="ECO:0007669"/>
    <property type="project" value="UniProtKB-KW"/>
</dbReference>
<dbReference type="FunFam" id="1.10.1220.70:FF:000001">
    <property type="entry name" value="Olfactory receptor"/>
    <property type="match status" value="1"/>
</dbReference>
<reference evidence="15" key="1">
    <citation type="submission" date="2025-08" db="UniProtKB">
        <authorList>
            <consortium name="Ensembl"/>
        </authorList>
    </citation>
    <scope>IDENTIFICATION</scope>
</reference>
<dbReference type="SUPFAM" id="SSF81321">
    <property type="entry name" value="Family A G protein-coupled receptor-like"/>
    <property type="match status" value="1"/>
</dbReference>
<dbReference type="OMA" id="IIYIMTI"/>
<protein>
    <recommendedName>
        <fullName evidence="13">Olfactory receptor</fullName>
    </recommendedName>
</protein>
<evidence type="ECO:0000256" key="13">
    <source>
        <dbReference type="RuleBase" id="RU363047"/>
    </source>
</evidence>
<evidence type="ECO:0000256" key="11">
    <source>
        <dbReference type="ARBA" id="ARBA00023224"/>
    </source>
</evidence>
<keyword evidence="16" id="KW-1185">Reference proteome</keyword>
<evidence type="ECO:0000256" key="1">
    <source>
        <dbReference type="ARBA" id="ARBA00004651"/>
    </source>
</evidence>
<keyword evidence="9 13" id="KW-0472">Membrane</keyword>
<evidence type="ECO:0000256" key="2">
    <source>
        <dbReference type="ARBA" id="ARBA00010663"/>
    </source>
</evidence>
<evidence type="ECO:0000256" key="7">
    <source>
        <dbReference type="ARBA" id="ARBA00022989"/>
    </source>
</evidence>